<evidence type="ECO:0000313" key="3">
    <source>
        <dbReference type="RefSeq" id="WP_156924361.1"/>
    </source>
</evidence>
<organism evidence="2 3">
    <name type="scientific">Derxia gummosa DSM 723</name>
    <dbReference type="NCBI Taxonomy" id="1121388"/>
    <lineage>
        <taxon>Bacteria</taxon>
        <taxon>Pseudomonadati</taxon>
        <taxon>Pseudomonadota</taxon>
        <taxon>Betaproteobacteria</taxon>
        <taxon>Burkholderiales</taxon>
        <taxon>Alcaligenaceae</taxon>
        <taxon>Derxia</taxon>
    </lineage>
</organism>
<dbReference type="AlphaFoldDB" id="A0A8B6XC80"/>
<accession>A0A8B6XC80</accession>
<evidence type="ECO:0008006" key="4">
    <source>
        <dbReference type="Google" id="ProtNLM"/>
    </source>
</evidence>
<name>A0A8B6XC80_9BURK</name>
<reference evidence="3" key="1">
    <citation type="submission" date="2025-08" db="UniProtKB">
        <authorList>
            <consortium name="RefSeq"/>
        </authorList>
    </citation>
    <scope>IDENTIFICATION</scope>
</reference>
<protein>
    <recommendedName>
        <fullName evidence="4">PEP-CTERM sorting domain-containing protein</fullName>
    </recommendedName>
</protein>
<keyword evidence="1" id="KW-0732">Signal</keyword>
<proteinExistence type="predicted"/>
<feature type="chain" id="PRO_5034221486" description="PEP-CTERM sorting domain-containing protein" evidence="1">
    <location>
        <begin position="21"/>
        <end position="242"/>
    </location>
</feature>
<feature type="signal peptide" evidence="1">
    <location>
        <begin position="1"/>
        <end position="20"/>
    </location>
</feature>
<dbReference type="Proteomes" id="UP000675920">
    <property type="component" value="Unplaced"/>
</dbReference>
<keyword evidence="2" id="KW-1185">Reference proteome</keyword>
<sequence length="242" mass="25057">MKKIIPALSLALLSVGTAQASMITVTLEGRPDWSTEGLGDGLFSFVASFDSSQLTGKPYGAFSVDGTVSVSLNGSGLGGCTVVGSGCAGSPDVHESGVNYYEYEPGQYIALPWSVDASYSGYIGLFRNQDGSFDLSRTNLSVAQSYSTCSSNLIFGDMCYGSGTTMSTDGTGFVRYNGSYGRTSEMGLTVGTISSWSISPVPEPDAGVMGAIGMTAMLALAIARRRAQPGRPSSLGRDSTGQ</sequence>
<evidence type="ECO:0000313" key="2">
    <source>
        <dbReference type="Proteomes" id="UP000675920"/>
    </source>
</evidence>
<evidence type="ECO:0000256" key="1">
    <source>
        <dbReference type="SAM" id="SignalP"/>
    </source>
</evidence>
<dbReference type="RefSeq" id="WP_156924361.1">
    <property type="nucleotide sequence ID" value="NZ_AXWS01000008.1"/>
</dbReference>